<dbReference type="InterPro" id="IPR001506">
    <property type="entry name" value="Peptidase_M12A"/>
</dbReference>
<dbReference type="SMART" id="SM00235">
    <property type="entry name" value="ZnMc"/>
    <property type="match status" value="1"/>
</dbReference>
<dbReference type="InterPro" id="IPR024079">
    <property type="entry name" value="MetalloPept_cat_dom_sf"/>
</dbReference>
<proteinExistence type="predicted"/>
<accession>A0A420ARJ4</accession>
<dbReference type="RefSeq" id="WP_120260924.1">
    <property type="nucleotide sequence ID" value="NZ_RAPY01000004.1"/>
</dbReference>
<evidence type="ECO:0000313" key="4">
    <source>
        <dbReference type="Proteomes" id="UP000286246"/>
    </source>
</evidence>
<dbReference type="Gene3D" id="3.40.390.10">
    <property type="entry name" value="Collagenase (Catalytic Domain)"/>
    <property type="match status" value="1"/>
</dbReference>
<protein>
    <recommendedName>
        <fullName evidence="2">Peptidase metallopeptidase domain-containing protein</fullName>
    </recommendedName>
</protein>
<dbReference type="Pfam" id="PF01400">
    <property type="entry name" value="Astacin"/>
    <property type="match status" value="1"/>
</dbReference>
<dbReference type="Proteomes" id="UP000286246">
    <property type="component" value="Unassembled WGS sequence"/>
</dbReference>
<feature type="signal peptide" evidence="1">
    <location>
        <begin position="1"/>
        <end position="21"/>
    </location>
</feature>
<dbReference type="InterPro" id="IPR006026">
    <property type="entry name" value="Peptidase_Metallo"/>
</dbReference>
<feature type="domain" description="Peptidase metallopeptidase" evidence="2">
    <location>
        <begin position="44"/>
        <end position="174"/>
    </location>
</feature>
<keyword evidence="4" id="KW-1185">Reference proteome</keyword>
<reference evidence="3 4" key="1">
    <citation type="submission" date="2018-09" db="EMBL/GenBank/DDBJ databases">
        <title>Genomic Encyclopedia of Type Strains, Phase III (KMG-III): the genomes of soil and plant-associated and newly described type strains.</title>
        <authorList>
            <person name="Whitman W."/>
        </authorList>
    </citation>
    <scope>NUCLEOTIDE SEQUENCE [LARGE SCALE GENOMIC DNA]</scope>
    <source>
        <strain evidence="3 4">CECT 7938</strain>
    </source>
</reference>
<dbReference type="GO" id="GO:0008270">
    <property type="term" value="F:zinc ion binding"/>
    <property type="evidence" value="ECO:0007669"/>
    <property type="project" value="InterPro"/>
</dbReference>
<dbReference type="GO" id="GO:0004222">
    <property type="term" value="F:metalloendopeptidase activity"/>
    <property type="evidence" value="ECO:0007669"/>
    <property type="project" value="InterPro"/>
</dbReference>
<dbReference type="GO" id="GO:0006508">
    <property type="term" value="P:proteolysis"/>
    <property type="evidence" value="ECO:0007669"/>
    <property type="project" value="InterPro"/>
</dbReference>
<gene>
    <name evidence="3" type="ORF">DFQ12_4265</name>
</gene>
<dbReference type="OrthoDB" id="3669864at2"/>
<evidence type="ECO:0000256" key="1">
    <source>
        <dbReference type="SAM" id="SignalP"/>
    </source>
</evidence>
<dbReference type="SUPFAM" id="SSF55486">
    <property type="entry name" value="Metalloproteases ('zincins'), catalytic domain"/>
    <property type="match status" value="1"/>
</dbReference>
<dbReference type="EMBL" id="RAPY01000004">
    <property type="protein sequence ID" value="RKE47104.1"/>
    <property type="molecule type" value="Genomic_DNA"/>
</dbReference>
<evidence type="ECO:0000313" key="3">
    <source>
        <dbReference type="EMBL" id="RKE47104.1"/>
    </source>
</evidence>
<keyword evidence="1" id="KW-0732">Signal</keyword>
<comment type="caution">
    <text evidence="3">The sequence shown here is derived from an EMBL/GenBank/DDBJ whole genome shotgun (WGS) entry which is preliminary data.</text>
</comment>
<feature type="chain" id="PRO_5019285521" description="Peptidase metallopeptidase domain-containing protein" evidence="1">
    <location>
        <begin position="22"/>
        <end position="514"/>
    </location>
</feature>
<evidence type="ECO:0000259" key="2">
    <source>
        <dbReference type="SMART" id="SM00235"/>
    </source>
</evidence>
<dbReference type="AlphaFoldDB" id="A0A420ARJ4"/>
<organism evidence="3 4">
    <name type="scientific">Sphingobacterium detergens</name>
    <dbReference type="NCBI Taxonomy" id="1145106"/>
    <lineage>
        <taxon>Bacteria</taxon>
        <taxon>Pseudomonadati</taxon>
        <taxon>Bacteroidota</taxon>
        <taxon>Sphingobacteriia</taxon>
        <taxon>Sphingobacteriales</taxon>
        <taxon>Sphingobacteriaceae</taxon>
        <taxon>Sphingobacterium</taxon>
    </lineage>
</organism>
<name>A0A420ARJ4_SPHD1</name>
<sequence length="514" mass="57991">MKYFRIFLIIISLHISVNLNAQISCVDKVAPNTLGNVQHGVFDISSKWTNGSVLTVKFLGGSTDFVHQKIQQYARLWENFANVKFNFVTSGNADIRIGFEKGGYWSYPGSHSKNIPQSDRTMNYEGFDESTPEVVLKRTILHEFGHALGLLHEHKSPLSPIQWNKPKVYALYMQTQGWSAQKVDEQVLNRYSVEMTNKEYDRYSIMHYPIDGSLTLDGYSVDWNTDISPGDRKLIGEMYPFNTKTPIISTGGTSTTTAISSTLKNVSIEHNVIRNGKQGMSIKGQYQINNGLGKKCRFAAYFYNANGVPLNDFNSLYVSVNGKVAVGEDVTPAYEASLFNSDLFLPYDELHLGNGSHNLKSVVSVFDDIGREIAQGGATYFSYRNGPILSPIHNVQIFDNTKYSLVVMPKFTIMNARANQLSVVVHFFYNNGAPVTYYDSFKRQNVNLSYMSNFVPAFENTTYNFGQYSDLFINVPLSFFPVFGNNTPYKYYTAIIKDGVQIATSSWTNFLLNR</sequence>